<dbReference type="InterPro" id="IPR015943">
    <property type="entry name" value="WD40/YVTN_repeat-like_dom_sf"/>
</dbReference>
<reference evidence="1 2" key="1">
    <citation type="journal article" date="2021" name="Elife">
        <title>Chloroplast acquisition without the gene transfer in kleptoplastic sea slugs, Plakobranchus ocellatus.</title>
        <authorList>
            <person name="Maeda T."/>
            <person name="Takahashi S."/>
            <person name="Yoshida T."/>
            <person name="Shimamura S."/>
            <person name="Takaki Y."/>
            <person name="Nagai Y."/>
            <person name="Toyoda A."/>
            <person name="Suzuki Y."/>
            <person name="Arimoto A."/>
            <person name="Ishii H."/>
            <person name="Satoh N."/>
            <person name="Nishiyama T."/>
            <person name="Hasebe M."/>
            <person name="Maruyama T."/>
            <person name="Minagawa J."/>
            <person name="Obokata J."/>
            <person name="Shigenobu S."/>
        </authorList>
    </citation>
    <scope>NUCLEOTIDE SEQUENCE [LARGE SCALE GENOMIC DNA]</scope>
</reference>
<dbReference type="PANTHER" id="PTHR45589:SF1">
    <property type="entry name" value="WD REPEAT DOMAIN 62, ISOFORM G"/>
    <property type="match status" value="1"/>
</dbReference>
<dbReference type="EMBL" id="BMAT01010891">
    <property type="protein sequence ID" value="GFR62706.1"/>
    <property type="molecule type" value="Genomic_DNA"/>
</dbReference>
<accession>A0AAV4ERB2</accession>
<protein>
    <submittedName>
        <fullName evidence="1">WD repeat domain 62</fullName>
    </submittedName>
</protein>
<dbReference type="InterPro" id="IPR052779">
    <property type="entry name" value="WDR62"/>
</dbReference>
<keyword evidence="2" id="KW-1185">Reference proteome</keyword>
<name>A0AAV4ERB2_9GAST</name>
<dbReference type="SUPFAM" id="SSF50998">
    <property type="entry name" value="Quinoprotein alcohol dehydrogenase-like"/>
    <property type="match status" value="1"/>
</dbReference>
<proteinExistence type="predicted"/>
<dbReference type="AlphaFoldDB" id="A0AAV4ERB2"/>
<comment type="caution">
    <text evidence="1">The sequence shown here is derived from an EMBL/GenBank/DDBJ whole genome shotgun (WGS) entry which is preliminary data.</text>
</comment>
<organism evidence="1 2">
    <name type="scientific">Elysia marginata</name>
    <dbReference type="NCBI Taxonomy" id="1093978"/>
    <lineage>
        <taxon>Eukaryota</taxon>
        <taxon>Metazoa</taxon>
        <taxon>Spiralia</taxon>
        <taxon>Lophotrochozoa</taxon>
        <taxon>Mollusca</taxon>
        <taxon>Gastropoda</taxon>
        <taxon>Heterobranchia</taxon>
        <taxon>Euthyneura</taxon>
        <taxon>Panpulmonata</taxon>
        <taxon>Sacoglossa</taxon>
        <taxon>Placobranchoidea</taxon>
        <taxon>Plakobranchidae</taxon>
        <taxon>Elysia</taxon>
    </lineage>
</organism>
<dbReference type="PANTHER" id="PTHR45589">
    <property type="entry name" value="WD REPEAT DOMAIN 62, ISOFORM G"/>
    <property type="match status" value="1"/>
</dbReference>
<sequence length="192" mass="21295">MLDNLKENCFCDVACGQGDNCYVFVVTTSGILCQINSNRFLERWVNVNMPRASSLSTDGQHVFVGGCQGSIRMFNAADLKIVISSDGDLTESPIDTRKHLPNVSASENSAVRVKAAATEYISPTIMGNDCSDHSTDKGNEVTQEKRHPGVVALTFDPRHQNLTVVYEDHSLYIWARGSDPRRDSESFCFQKR</sequence>
<dbReference type="Gene3D" id="2.130.10.10">
    <property type="entry name" value="YVTN repeat-like/Quinoprotein amine dehydrogenase"/>
    <property type="match status" value="1"/>
</dbReference>
<dbReference type="Proteomes" id="UP000762676">
    <property type="component" value="Unassembled WGS sequence"/>
</dbReference>
<evidence type="ECO:0000313" key="1">
    <source>
        <dbReference type="EMBL" id="GFR62706.1"/>
    </source>
</evidence>
<evidence type="ECO:0000313" key="2">
    <source>
        <dbReference type="Proteomes" id="UP000762676"/>
    </source>
</evidence>
<gene>
    <name evidence="1" type="ORF">ElyMa_005464100</name>
</gene>
<dbReference type="InterPro" id="IPR011047">
    <property type="entry name" value="Quinoprotein_ADH-like_sf"/>
</dbReference>